<keyword evidence="1" id="KW-0812">Transmembrane</keyword>
<proteinExistence type="predicted"/>
<evidence type="ECO:0000256" key="1">
    <source>
        <dbReference type="SAM" id="Phobius"/>
    </source>
</evidence>
<keyword evidence="1" id="KW-1133">Transmembrane helix</keyword>
<reference evidence="3" key="1">
    <citation type="submission" date="2022-11" db="UniProtKB">
        <authorList>
            <consortium name="WormBaseParasite"/>
        </authorList>
    </citation>
    <scope>IDENTIFICATION</scope>
</reference>
<sequence length="147" mass="16472">MVWLLLDVTFPRIYVVFILVLETVLGILTKATSAEQIWLFLHLLKILTFLRLRCLVVVVLWKTVMLAAVIMALIAADTTAVVTTIEKIHTNPAIIAITALPCTKDDTVTIIVIRTTGSVNSSAFRHRRPGRRIGTIINKQHIKLMKC</sequence>
<dbReference type="WBParaSite" id="nRc.2.0.1.t17476-RA">
    <property type="protein sequence ID" value="nRc.2.0.1.t17476-RA"/>
    <property type="gene ID" value="nRc.2.0.1.g17476"/>
</dbReference>
<feature type="transmembrane region" description="Helical" evidence="1">
    <location>
        <begin position="12"/>
        <end position="31"/>
    </location>
</feature>
<evidence type="ECO:0000313" key="3">
    <source>
        <dbReference type="WBParaSite" id="nRc.2.0.1.t17476-RA"/>
    </source>
</evidence>
<keyword evidence="2" id="KW-1185">Reference proteome</keyword>
<evidence type="ECO:0000313" key="2">
    <source>
        <dbReference type="Proteomes" id="UP000887565"/>
    </source>
</evidence>
<dbReference type="Proteomes" id="UP000887565">
    <property type="component" value="Unplaced"/>
</dbReference>
<name>A0A915IUG6_ROMCU</name>
<organism evidence="2 3">
    <name type="scientific">Romanomermis culicivorax</name>
    <name type="common">Nematode worm</name>
    <dbReference type="NCBI Taxonomy" id="13658"/>
    <lineage>
        <taxon>Eukaryota</taxon>
        <taxon>Metazoa</taxon>
        <taxon>Ecdysozoa</taxon>
        <taxon>Nematoda</taxon>
        <taxon>Enoplea</taxon>
        <taxon>Dorylaimia</taxon>
        <taxon>Mermithida</taxon>
        <taxon>Mermithoidea</taxon>
        <taxon>Mermithidae</taxon>
        <taxon>Romanomermis</taxon>
    </lineage>
</organism>
<dbReference type="AlphaFoldDB" id="A0A915IUG6"/>
<feature type="transmembrane region" description="Helical" evidence="1">
    <location>
        <begin position="52"/>
        <end position="76"/>
    </location>
</feature>
<protein>
    <submittedName>
        <fullName evidence="3">Uncharacterized protein</fullName>
    </submittedName>
</protein>
<accession>A0A915IUG6</accession>
<keyword evidence="1" id="KW-0472">Membrane</keyword>